<dbReference type="PROSITE" id="PS01081">
    <property type="entry name" value="HTH_TETR_1"/>
    <property type="match status" value="1"/>
</dbReference>
<dbReference type="Pfam" id="PF00440">
    <property type="entry name" value="TetR_N"/>
    <property type="match status" value="1"/>
</dbReference>
<dbReference type="AlphaFoldDB" id="A0A9Q3ZAH6"/>
<evidence type="ECO:0000313" key="6">
    <source>
        <dbReference type="EMBL" id="MCD9880873.1"/>
    </source>
</evidence>
<organism evidence="6 7">
    <name type="scientific">Streptomyces guryensis</name>
    <dbReference type="NCBI Taxonomy" id="2886947"/>
    <lineage>
        <taxon>Bacteria</taxon>
        <taxon>Bacillati</taxon>
        <taxon>Actinomycetota</taxon>
        <taxon>Actinomycetes</taxon>
        <taxon>Kitasatosporales</taxon>
        <taxon>Streptomycetaceae</taxon>
        <taxon>Streptomyces</taxon>
    </lineage>
</organism>
<evidence type="ECO:0000256" key="4">
    <source>
        <dbReference type="PROSITE-ProRule" id="PRU00335"/>
    </source>
</evidence>
<keyword evidence="1" id="KW-0805">Transcription regulation</keyword>
<dbReference type="PANTHER" id="PTHR30055:SF234">
    <property type="entry name" value="HTH-TYPE TRANSCRIPTIONAL REGULATOR BETI"/>
    <property type="match status" value="1"/>
</dbReference>
<evidence type="ECO:0000256" key="2">
    <source>
        <dbReference type="ARBA" id="ARBA00023125"/>
    </source>
</evidence>
<accession>A0A9Q3ZAH6</accession>
<reference evidence="6" key="1">
    <citation type="submission" date="2021-12" db="EMBL/GenBank/DDBJ databases">
        <authorList>
            <person name="Lee J.-H."/>
            <person name="Kim S.-B."/>
        </authorList>
    </citation>
    <scope>NUCLEOTIDE SEQUENCE</scope>
    <source>
        <strain evidence="6">NR30</strain>
    </source>
</reference>
<evidence type="ECO:0000256" key="1">
    <source>
        <dbReference type="ARBA" id="ARBA00023015"/>
    </source>
</evidence>
<evidence type="ECO:0000259" key="5">
    <source>
        <dbReference type="PROSITE" id="PS50977"/>
    </source>
</evidence>
<dbReference type="Gene3D" id="1.10.357.10">
    <property type="entry name" value="Tetracycline Repressor, domain 2"/>
    <property type="match status" value="1"/>
</dbReference>
<evidence type="ECO:0000313" key="7">
    <source>
        <dbReference type="Proteomes" id="UP001108029"/>
    </source>
</evidence>
<feature type="DNA-binding region" description="H-T-H motif" evidence="4">
    <location>
        <begin position="31"/>
        <end position="50"/>
    </location>
</feature>
<dbReference type="PROSITE" id="PS50977">
    <property type="entry name" value="HTH_TETR_2"/>
    <property type="match status" value="1"/>
</dbReference>
<dbReference type="NCBIfam" id="NF041196">
    <property type="entry name" value="ScbR_bind_reg"/>
    <property type="match status" value="1"/>
</dbReference>
<sequence length="196" mass="21132">MVKQERAARTRRALIQAAAETFAGEGYVLASLPAISERAGVSKGALHFHFESKDALARAVEDEAARAVERIIDSAQRRPGLTRLELLADVMRGLMARIAGDAVVRAGFQMDGDVTRKGSRAFSRRWQAWVGEVLREAERDGELAEGVSSRAMATTVVAATVGLRVLAASDETWRSGSQVEQVWSVLLSGPVARQGS</sequence>
<dbReference type="InterPro" id="IPR009057">
    <property type="entry name" value="Homeodomain-like_sf"/>
</dbReference>
<dbReference type="InterPro" id="IPR047923">
    <property type="entry name" value="ArpA-like"/>
</dbReference>
<keyword evidence="3" id="KW-0804">Transcription</keyword>
<proteinExistence type="predicted"/>
<dbReference type="InterPro" id="IPR001647">
    <property type="entry name" value="HTH_TetR"/>
</dbReference>
<gene>
    <name evidence="6" type="ORF">LJ657_46565</name>
</gene>
<protein>
    <submittedName>
        <fullName evidence="6">TetR/AcrR family transcriptional regulator</fullName>
    </submittedName>
</protein>
<evidence type="ECO:0000256" key="3">
    <source>
        <dbReference type="ARBA" id="ARBA00023163"/>
    </source>
</evidence>
<dbReference type="PANTHER" id="PTHR30055">
    <property type="entry name" value="HTH-TYPE TRANSCRIPTIONAL REGULATOR RUTR"/>
    <property type="match status" value="1"/>
</dbReference>
<keyword evidence="2 4" id="KW-0238">DNA-binding</keyword>
<dbReference type="GO" id="GO:0003700">
    <property type="term" value="F:DNA-binding transcription factor activity"/>
    <property type="evidence" value="ECO:0007669"/>
    <property type="project" value="TreeGrafter"/>
</dbReference>
<dbReference type="EMBL" id="JAJSBI010000049">
    <property type="protein sequence ID" value="MCD9880873.1"/>
    <property type="molecule type" value="Genomic_DNA"/>
</dbReference>
<feature type="domain" description="HTH tetR-type" evidence="5">
    <location>
        <begin position="8"/>
        <end position="68"/>
    </location>
</feature>
<dbReference type="SUPFAM" id="SSF46689">
    <property type="entry name" value="Homeodomain-like"/>
    <property type="match status" value="1"/>
</dbReference>
<dbReference type="Proteomes" id="UP001108029">
    <property type="component" value="Unassembled WGS sequence"/>
</dbReference>
<dbReference type="InterPro" id="IPR036271">
    <property type="entry name" value="Tet_transcr_reg_TetR-rel_C_sf"/>
</dbReference>
<dbReference type="PRINTS" id="PR00455">
    <property type="entry name" value="HTHTETR"/>
</dbReference>
<dbReference type="RefSeq" id="WP_232655793.1">
    <property type="nucleotide sequence ID" value="NZ_JAJSBI010000049.1"/>
</dbReference>
<dbReference type="InterPro" id="IPR050109">
    <property type="entry name" value="HTH-type_TetR-like_transc_reg"/>
</dbReference>
<comment type="caution">
    <text evidence="6">The sequence shown here is derived from an EMBL/GenBank/DDBJ whole genome shotgun (WGS) entry which is preliminary data.</text>
</comment>
<dbReference type="SUPFAM" id="SSF48498">
    <property type="entry name" value="Tetracyclin repressor-like, C-terminal domain"/>
    <property type="match status" value="1"/>
</dbReference>
<dbReference type="InterPro" id="IPR023772">
    <property type="entry name" value="DNA-bd_HTH_TetR-type_CS"/>
</dbReference>
<dbReference type="GO" id="GO:0000976">
    <property type="term" value="F:transcription cis-regulatory region binding"/>
    <property type="evidence" value="ECO:0007669"/>
    <property type="project" value="TreeGrafter"/>
</dbReference>
<keyword evidence="7" id="KW-1185">Reference proteome</keyword>
<name>A0A9Q3ZAH6_9ACTN</name>